<dbReference type="EMBL" id="LSRX01001784">
    <property type="protein sequence ID" value="OLP77354.1"/>
    <property type="molecule type" value="Genomic_DNA"/>
</dbReference>
<feature type="region of interest" description="Disordered" evidence="1">
    <location>
        <begin position="2594"/>
        <end position="2627"/>
    </location>
</feature>
<evidence type="ECO:0000259" key="2">
    <source>
        <dbReference type="PROSITE" id="PS50879"/>
    </source>
</evidence>
<proteinExistence type="predicted"/>
<feature type="compositionally biased region" description="Basic and acidic residues" evidence="1">
    <location>
        <begin position="2965"/>
        <end position="2974"/>
    </location>
</feature>
<dbReference type="InterPro" id="IPR002156">
    <property type="entry name" value="RNaseH_domain"/>
</dbReference>
<keyword evidence="4" id="KW-1185">Reference proteome</keyword>
<organism evidence="3 4">
    <name type="scientific">Symbiodinium microadriaticum</name>
    <name type="common">Dinoflagellate</name>
    <name type="synonym">Zooxanthella microadriatica</name>
    <dbReference type="NCBI Taxonomy" id="2951"/>
    <lineage>
        <taxon>Eukaryota</taxon>
        <taxon>Sar</taxon>
        <taxon>Alveolata</taxon>
        <taxon>Dinophyceae</taxon>
        <taxon>Suessiales</taxon>
        <taxon>Symbiodiniaceae</taxon>
        <taxon>Symbiodinium</taxon>
    </lineage>
</organism>
<dbReference type="GO" id="GO:0004523">
    <property type="term" value="F:RNA-DNA hybrid ribonuclease activity"/>
    <property type="evidence" value="ECO:0007669"/>
    <property type="project" value="InterPro"/>
</dbReference>
<feature type="region of interest" description="Disordered" evidence="1">
    <location>
        <begin position="569"/>
        <end position="626"/>
    </location>
</feature>
<dbReference type="GO" id="GO:0003676">
    <property type="term" value="F:nucleic acid binding"/>
    <property type="evidence" value="ECO:0007669"/>
    <property type="project" value="InterPro"/>
</dbReference>
<reference evidence="3 4" key="1">
    <citation type="submission" date="2016-02" db="EMBL/GenBank/DDBJ databases">
        <title>Genome analysis of coral dinoflagellate symbionts highlights evolutionary adaptations to a symbiotic lifestyle.</title>
        <authorList>
            <person name="Aranda M."/>
            <person name="Li Y."/>
            <person name="Liew Y.J."/>
            <person name="Baumgarten S."/>
            <person name="Simakov O."/>
            <person name="Wilson M."/>
            <person name="Piel J."/>
            <person name="Ashoor H."/>
            <person name="Bougouffa S."/>
            <person name="Bajic V.B."/>
            <person name="Ryu T."/>
            <person name="Ravasi T."/>
            <person name="Bayer T."/>
            <person name="Micklem G."/>
            <person name="Kim H."/>
            <person name="Bhak J."/>
            <person name="Lajeunesse T.C."/>
            <person name="Voolstra C.R."/>
        </authorList>
    </citation>
    <scope>NUCLEOTIDE SEQUENCE [LARGE SCALE GENOMIC DNA]</scope>
    <source>
        <strain evidence="3 4">CCMP2467</strain>
    </source>
</reference>
<dbReference type="SUPFAM" id="SSF53098">
    <property type="entry name" value="Ribonuclease H-like"/>
    <property type="match status" value="1"/>
</dbReference>
<feature type="domain" description="RNase H type-1" evidence="2">
    <location>
        <begin position="1009"/>
        <end position="1159"/>
    </location>
</feature>
<sequence length="3023" mass="328117">MVQLPEGGPPVPIVTMRVLAVLLVPSYRPEPVLLTLPVPGDIEQAMRELQTFRSPDIRHLFPSLVPVPYQPMAECVFFLATTRWPKMSVEVLMDCRQLTGLVFTVSIPPLATAALLSEHAGVAWWRAAAVWVEPFSRPLQASDVARLQPGSLVVFQSSDGAPPDPGDLSTMLRTATGWDNAMGGARLQRSALAGLLEYDPGVTVAVPPEPPVRMSPRGCLLREDQDLDVRETTALVNFIVLKPEYVKETAALSLTLPCTLGEAVDTLQAARTTEDFIRFPHLWAANPQSVSGHAVFVAGPRWHPTALIICVNTIAIDGRLFAAYTGDYADYEALCWHADLPPGAGYQVYVGDDDQPLPPGIRVHLVDGMQATFVPDNELPSPGSSLPLLLTRSEPWQAPCELPEPDIRDAYLLVSRDDHVLHIEDFGRPFRFRENIAARAGLGSQAFHILPADPPVRNVAIAGVTCRTILAACVCSLGVDRCRGTFFDLRPIQEGIRFVCRDDPAVDLDSLKEAMADSGPIGWAAQFRYEDWSDLSPPRHPGAVFTVECVPVVPADSQEADAAQEVAYDAVGSDDVPPLGGRQNDDGRSHGHGRSRAAGDPGSSQDGDRQPGDEVPDDPPALAPATGLGGGLTPFHFLLYSPEYKPEGLAPGLTPPPMLFLAIIEHLSQLRAAEDHRRSPLTQQVASMFTTATYLDGYWIYPEEGDLIAFYPAGAAAALDLRPGHFLLVPATPEIVDHARNGTPSRRALIALQTEGERDVDVRHRIPYVLDLRPIHLYLSSAFASDGVVDVAAICARVQWKCPRGFHVRIYGGVADADEGNHVRRVVAGDILTVEFHPDFVRDVVTEIAPGSFTPAASPGSGADHFRAAMRLSGGRPYWEAATLLAVLFEHQSTDHRSVGCTTSGKGLSLSLCAAIGLPSPDNAPRDVVVLAGLHWQPLALAAPPQRDFGGRSGPVLLGGLRMGFSYQDLRALLDSVCQLAAMHQAIRMAPAADTSKIFDTEAHATGLTDARIHCFTDGSFTASRRDRHAKLGWACVLVDPANRRIGLLSGRRPVWLPEDSDPPSAFVAECLALEVALRVCGTALWNVPVVIRSDCFSAVEIAAGRARSSGSGVAGVLRHAGSFGRTATRYPPVIEHVRGHAGCLFNEIADVAAKLAANGHDLGVFASPAEAGTFWWSHNGRALDWAGIQEARLLFVSLHAPHRGAESHILDSWWLTTRQLLERHASRGLVFLMGDCNASVGSVTSCAVGDHAADTQDVAGDHLHDILQRLSAWLPATFSSVHDGPSGTYVQKRNQAESRIDFVAIPKKHACSESGKHVVKRSRINASLLRTPEGQACATKLFASAPQVPWEVGPDAHAALVVAHLQKGLQEVAAKKGSQPKHPYLTGETWTLQRHVAGLRRRLYRIKVATRAQELAAAFAALRLGHGRPLRVCRVSAWMQSAGDAVAQVGQALQSASKQLRAGCKADRAMYLSSLADSVSVGGLSAHEDLRRLLSVRKRKLFAPEVLPQLLDEQGELCGDHESTLARWRRHFSRLEAGIVLEPQSVAGLCPPAPFCSDVPVADFPTPADLLGAILHTKTGKACGPDGIPAELGQADPVAFQSLLWPLLLKVGMMCREPLGFKSGILTWLYKGKGSKVECDSYRAIMLLSILAKTLHRAFRPALYTFFQQTALPTQIGGKKSTTVLFGSHISRAYGVWCASQKTSTIVLFVDVSAAYYSAVRSLTARRDERSTRDQTFPPDPDVQEQMAAPSALSKGGATGWLQALTHDFNDRTWMTLAGDSTQVQTTRGSRPGSSWADLFFGVTVPGILSLRDTMRTAAPRPRIRVTIPWDGWKGFFDPPRGACPDATSVDLDDVVWADDLASYLRITDPAEAATRLGFEASVLNDSFRGFGYSLSFGANKTAAVVHLRGPGAKAARRALFSNPSGLAVLSEAGPAQRLPLVPEYRHLGVRIAANNSLLPEIRMRVAAAWTAFRQGKTKVFRSKRISLARKGAILGSHVLSRLTFGSGAWSQLKQGEMTLFSRTVISMYRQCLGLAHADDQHVSTATICALIGQADPVTILHTERLRYARQLVCNGPEVLWALVRGDNAYLSSVRDAFRWLFTWVRATCVLPDPSDDWGPWADTVCNRPGLFRGLVKRARALEVVRISCFASLQALLRTLEQTGGARAAAVRADGERPDRYTEACLICRIAFPTRAAWSVHAAKKHGYRASATLLSKDVEKPLCLGCGRLYANAARLRRHLLHSTQCREGWGTFCPDNQVCIAVHPQMPPLRVAGTVNGGDGQGATRTHPGLVDALLALDDPDSDAVWQTLLDFAEPLDVLKQSLQAWATHPDAVPTAAELAEDIRLMLDPELWCDDIRKGKGRAQSFLACVDLQRPTDCSLDFVLSGATCHFRIDDPPLPEFVFPFRHSIPLTAARRHLAWLEHACDTFGAFLSATQLSPVSLMASHQALACLEPVSGWAQGAGLVRHERVLRILARGPQNAYSSANKGCRPSQLLEDDVVYAANRPGEKAFPHAPLPAQFTAWPTALGTLQEQSGFSLCAKEADLTIEVCSGCCRLADAASCSLMAADGFAHGRLLDELVRPVNAVDLKSPRNTSAISKREENRSKRRQLKKDEPLSKRGQTQRPSVSLVGLGNLTIEALQFLLQQPRNRLLIEESHELQAGTQMGRYMAMRGSEQTLFQLPASRAPVGFLRYNSWARAVAGATFRAWMEHLVKLRQEGIGRRRRRSSSVLIVKDLATSLQTGLGERLDSDSSDSSDGEGELGESIFDPLVVDAAALHTAFRTGSLMTIVKAKQSSHREAHAETKEKYILPDLVGKDLGPSDSKTTETTASTERKGSKRRTAKPSKETIGNTARWDEDFGSADERMRRERLMNDAEYVGFQMDKLRRTKVVNRLAQTSAPDLFEAAGTGLQKGGPRRLGKDGESVSLPNLARGAAEGRSGREGGAAGKADASKTKRGSSTFFDKDEKKRGADVTSSYTMTQVRDMKTMMQKSTADLTRPKVGSGSAAEKAENAFRTVRIA</sequence>
<dbReference type="InterPro" id="IPR036691">
    <property type="entry name" value="Endo/exonu/phosph_ase_sf"/>
</dbReference>
<dbReference type="Gene3D" id="3.60.10.10">
    <property type="entry name" value="Endonuclease/exonuclease/phosphatase"/>
    <property type="match status" value="1"/>
</dbReference>
<feature type="region of interest" description="Disordered" evidence="1">
    <location>
        <begin position="2994"/>
        <end position="3023"/>
    </location>
</feature>
<dbReference type="Gene3D" id="3.30.420.10">
    <property type="entry name" value="Ribonuclease H-like superfamily/Ribonuclease H"/>
    <property type="match status" value="1"/>
</dbReference>
<gene>
    <name evidence="3" type="ORF">AK812_SmicGene42595</name>
</gene>
<name>A0A1Q9C355_SYMMI</name>
<protein>
    <recommendedName>
        <fullName evidence="2">RNase H type-1 domain-containing protein</fullName>
    </recommendedName>
</protein>
<feature type="region of interest" description="Disordered" evidence="1">
    <location>
        <begin position="2814"/>
        <end position="2859"/>
    </location>
</feature>
<feature type="region of interest" description="Disordered" evidence="1">
    <location>
        <begin position="2908"/>
        <end position="2979"/>
    </location>
</feature>
<dbReference type="InterPro" id="IPR012337">
    <property type="entry name" value="RNaseH-like_sf"/>
</dbReference>
<dbReference type="OrthoDB" id="428076at2759"/>
<feature type="compositionally biased region" description="Polar residues" evidence="1">
    <location>
        <begin position="2825"/>
        <end position="2834"/>
    </location>
</feature>
<comment type="caution">
    <text evidence="3">The sequence shown here is derived from an EMBL/GenBank/DDBJ whole genome shotgun (WGS) entry which is preliminary data.</text>
</comment>
<dbReference type="InterPro" id="IPR036397">
    <property type="entry name" value="RNaseH_sf"/>
</dbReference>
<accession>A0A1Q9C355</accession>
<evidence type="ECO:0000256" key="1">
    <source>
        <dbReference type="SAM" id="MobiDB-lite"/>
    </source>
</evidence>
<dbReference type="SUPFAM" id="SSF56219">
    <property type="entry name" value="DNase I-like"/>
    <property type="match status" value="1"/>
</dbReference>
<dbReference type="Proteomes" id="UP000186817">
    <property type="component" value="Unassembled WGS sequence"/>
</dbReference>
<evidence type="ECO:0000313" key="3">
    <source>
        <dbReference type="EMBL" id="OLP77354.1"/>
    </source>
</evidence>
<evidence type="ECO:0000313" key="4">
    <source>
        <dbReference type="Proteomes" id="UP000186817"/>
    </source>
</evidence>
<dbReference type="PROSITE" id="PS50879">
    <property type="entry name" value="RNASE_H_1"/>
    <property type="match status" value="1"/>
</dbReference>